<dbReference type="EMBL" id="JACOON010000004">
    <property type="protein sequence ID" value="MBC5648559.1"/>
    <property type="molecule type" value="Genomic_DNA"/>
</dbReference>
<evidence type="ECO:0000313" key="2">
    <source>
        <dbReference type="Proteomes" id="UP000606889"/>
    </source>
</evidence>
<name>A0ABR7EHE9_9FIRM</name>
<accession>A0ABR7EHE9</accession>
<protein>
    <submittedName>
        <fullName evidence="1">Uncharacterized protein</fullName>
    </submittedName>
</protein>
<evidence type="ECO:0000313" key="1">
    <source>
        <dbReference type="EMBL" id="MBC5648559.1"/>
    </source>
</evidence>
<dbReference type="Proteomes" id="UP000606889">
    <property type="component" value="Unassembled WGS sequence"/>
</dbReference>
<organism evidence="1 2">
    <name type="scientific">Christensenella tenuis</name>
    <dbReference type="NCBI Taxonomy" id="2763033"/>
    <lineage>
        <taxon>Bacteria</taxon>
        <taxon>Bacillati</taxon>
        <taxon>Bacillota</taxon>
        <taxon>Clostridia</taxon>
        <taxon>Christensenellales</taxon>
        <taxon>Christensenellaceae</taxon>
        <taxon>Christensenella</taxon>
    </lineage>
</organism>
<reference evidence="1 2" key="1">
    <citation type="submission" date="2020-08" db="EMBL/GenBank/DDBJ databases">
        <title>Genome public.</title>
        <authorList>
            <person name="Liu C."/>
            <person name="Sun Q."/>
        </authorList>
    </citation>
    <scope>NUCLEOTIDE SEQUENCE [LARGE SCALE GENOMIC DNA]</scope>
    <source>
        <strain evidence="1 2">NSJ-35</strain>
    </source>
</reference>
<dbReference type="RefSeq" id="WP_186858058.1">
    <property type="nucleotide sequence ID" value="NZ_JACOON010000004.1"/>
</dbReference>
<keyword evidence="2" id="KW-1185">Reference proteome</keyword>
<proteinExistence type="predicted"/>
<comment type="caution">
    <text evidence="1">The sequence shown here is derived from an EMBL/GenBank/DDBJ whole genome shotgun (WGS) entry which is preliminary data.</text>
</comment>
<sequence length="153" mass="17256">MDNLLWQAEMVGFGPFKGPYYLKDEPQKIEDLCGGQIPRDIMEEAKRIGGEEGVSYLMQQGYGYFRVEDKIMNAEELGNYSLGVIATKKGHSRQEGYNAANADAGLQWLKNFGKDSIGSASGEIYDKYFQTMGMNDADKWNLQPRPNMLSHKL</sequence>
<gene>
    <name evidence="1" type="ORF">H8S18_09440</name>
</gene>